<proteinExistence type="inferred from homology"/>
<comment type="subcellular location">
    <subcellularLocation>
        <location evidence="8">Cell membrane</location>
        <topology evidence="8">Multi-pass membrane protein</topology>
    </subcellularLocation>
    <subcellularLocation>
        <location evidence="8">Cytoplasmic vesicle</location>
        <location evidence="8">Secretory vesicle membrane</location>
        <topology evidence="8">Multi-pass membrane protein</topology>
    </subcellularLocation>
</comment>
<dbReference type="GO" id="GO:0015031">
    <property type="term" value="P:protein transport"/>
    <property type="evidence" value="ECO:0007669"/>
    <property type="project" value="InterPro"/>
</dbReference>
<dbReference type="InterPro" id="IPR007273">
    <property type="entry name" value="SCAMP"/>
</dbReference>
<keyword evidence="6 8" id="KW-0472">Membrane</keyword>
<comment type="function">
    <text evidence="1 8">Probably involved in membrane trafficking.</text>
</comment>
<feature type="transmembrane region" description="Helical" evidence="8">
    <location>
        <begin position="175"/>
        <end position="199"/>
    </location>
</feature>
<dbReference type="Pfam" id="PF04144">
    <property type="entry name" value="SCAMP"/>
    <property type="match status" value="1"/>
</dbReference>
<evidence type="ECO:0000313" key="11">
    <source>
        <dbReference type="Proteomes" id="UP000008021"/>
    </source>
</evidence>
<dbReference type="PANTHER" id="PTHR10687">
    <property type="entry name" value="SECRETORY CARRIER-ASSOCIATED MEMBRANE PROTEIN SCAMP"/>
    <property type="match status" value="1"/>
</dbReference>
<dbReference type="PANTHER" id="PTHR10687:SF54">
    <property type="entry name" value="SECRETORY CARRIER-ASSOCIATED MEMBRANE PROTEIN"/>
    <property type="match status" value="1"/>
</dbReference>
<dbReference type="Gramene" id="OMERI08G03880.2">
    <property type="protein sequence ID" value="OMERI08G03880.2"/>
    <property type="gene ID" value="OMERI08G03880"/>
</dbReference>
<organism evidence="10">
    <name type="scientific">Oryza meridionalis</name>
    <dbReference type="NCBI Taxonomy" id="40149"/>
    <lineage>
        <taxon>Eukaryota</taxon>
        <taxon>Viridiplantae</taxon>
        <taxon>Streptophyta</taxon>
        <taxon>Embryophyta</taxon>
        <taxon>Tracheophyta</taxon>
        <taxon>Spermatophyta</taxon>
        <taxon>Magnoliopsida</taxon>
        <taxon>Liliopsida</taxon>
        <taxon>Poales</taxon>
        <taxon>Poaceae</taxon>
        <taxon>BOP clade</taxon>
        <taxon>Oryzoideae</taxon>
        <taxon>Oryzeae</taxon>
        <taxon>Oryzinae</taxon>
        <taxon>Oryza</taxon>
    </lineage>
</organism>
<keyword evidence="8" id="KW-1003">Cell membrane</keyword>
<sequence length="277" mass="31036">MSPNPNPLDEENVNPTASGAAMAPAPEKKKSWMPAGLGGSGKLGATIDIPLEDPRKKEKELLAWEEDLRRRELDIKQRENAMDRAGVTVEVKNWPPFYPIIHHDIASEIPIHAQKLQYMAFGSWLGLIACLVWNVVAVLIESIHSDDVVLFLFAIIYAIFGCPFSYILTDSMVTFVQFFVFYSIHVGFCVIAAVTPPIIFKGKTLTGILVAIEVLTGDMFVGVLYLIGFTFFTLESIISIWVLERVYMHFRGHRIHYESESSPERLGSDLLCLFSPS</sequence>
<evidence type="ECO:0000256" key="1">
    <source>
        <dbReference type="ARBA" id="ARBA00004003"/>
    </source>
</evidence>
<feature type="transmembrane region" description="Helical" evidence="8">
    <location>
        <begin position="219"/>
        <end position="243"/>
    </location>
</feature>
<dbReference type="GO" id="GO:0005886">
    <property type="term" value="C:plasma membrane"/>
    <property type="evidence" value="ECO:0007669"/>
    <property type="project" value="UniProtKB-SubCell"/>
</dbReference>
<reference evidence="10" key="1">
    <citation type="submission" date="2015-04" db="UniProtKB">
        <authorList>
            <consortium name="EnsemblPlants"/>
        </authorList>
    </citation>
    <scope>IDENTIFICATION</scope>
</reference>
<name>A0A0E0EI98_9ORYZ</name>
<feature type="transmembrane region" description="Helical" evidence="8">
    <location>
        <begin position="148"/>
        <end position="168"/>
    </location>
</feature>
<keyword evidence="11" id="KW-1185">Reference proteome</keyword>
<keyword evidence="4 8" id="KW-1133">Transmembrane helix</keyword>
<keyword evidence="5" id="KW-0175">Coiled coil</keyword>
<protein>
    <recommendedName>
        <fullName evidence="8">Secretory carrier-associated membrane protein</fullName>
        <shortName evidence="8">Secretory carrier membrane protein</shortName>
    </recommendedName>
</protein>
<accession>A0A0E0EI98</accession>
<comment type="similarity">
    <text evidence="2 8">Belongs to the SCAMP family.</text>
</comment>
<feature type="transmembrane region" description="Helical" evidence="8">
    <location>
        <begin position="118"/>
        <end position="136"/>
    </location>
</feature>
<evidence type="ECO:0000256" key="3">
    <source>
        <dbReference type="ARBA" id="ARBA00022692"/>
    </source>
</evidence>
<dbReference type="GO" id="GO:0055038">
    <property type="term" value="C:recycling endosome membrane"/>
    <property type="evidence" value="ECO:0007669"/>
    <property type="project" value="TreeGrafter"/>
</dbReference>
<evidence type="ECO:0000256" key="6">
    <source>
        <dbReference type="ARBA" id="ARBA00023136"/>
    </source>
</evidence>
<evidence type="ECO:0000256" key="2">
    <source>
        <dbReference type="ARBA" id="ARBA00010482"/>
    </source>
</evidence>
<keyword evidence="8" id="KW-0813">Transport</keyword>
<evidence type="ECO:0000313" key="10">
    <source>
        <dbReference type="EnsemblPlants" id="OMERI08G03880.2"/>
    </source>
</evidence>
<evidence type="ECO:0000256" key="5">
    <source>
        <dbReference type="ARBA" id="ARBA00023054"/>
    </source>
</evidence>
<keyword evidence="3 8" id="KW-0812">Transmembrane</keyword>
<evidence type="ECO:0000256" key="8">
    <source>
        <dbReference type="RuleBase" id="RU363122"/>
    </source>
</evidence>
<evidence type="ECO:0000256" key="9">
    <source>
        <dbReference type="SAM" id="MobiDB-lite"/>
    </source>
</evidence>
<dbReference type="GO" id="GO:0030658">
    <property type="term" value="C:transport vesicle membrane"/>
    <property type="evidence" value="ECO:0007669"/>
    <property type="project" value="UniProtKB-SubCell"/>
</dbReference>
<reference evidence="10" key="2">
    <citation type="submission" date="2018-05" db="EMBL/GenBank/DDBJ databases">
        <title>OmerRS3 (Oryza meridionalis Reference Sequence Version 3).</title>
        <authorList>
            <person name="Zhang J."/>
            <person name="Kudrna D."/>
            <person name="Lee S."/>
            <person name="Talag J."/>
            <person name="Welchert J."/>
            <person name="Wing R.A."/>
        </authorList>
    </citation>
    <scope>NUCLEOTIDE SEQUENCE [LARGE SCALE GENOMIC DNA]</scope>
    <source>
        <strain evidence="10">cv. OR44</strain>
    </source>
</reference>
<dbReference type="EnsemblPlants" id="OMERI08G03880.2">
    <property type="protein sequence ID" value="OMERI08G03880.2"/>
    <property type="gene ID" value="OMERI08G03880"/>
</dbReference>
<dbReference type="GO" id="GO:0032588">
    <property type="term" value="C:trans-Golgi network membrane"/>
    <property type="evidence" value="ECO:0007669"/>
    <property type="project" value="TreeGrafter"/>
</dbReference>
<keyword evidence="7 8" id="KW-0968">Cytoplasmic vesicle</keyword>
<dbReference type="AlphaFoldDB" id="A0A0E0EI98"/>
<evidence type="ECO:0000256" key="7">
    <source>
        <dbReference type="ARBA" id="ARBA00023329"/>
    </source>
</evidence>
<evidence type="ECO:0000256" key="4">
    <source>
        <dbReference type="ARBA" id="ARBA00022989"/>
    </source>
</evidence>
<feature type="region of interest" description="Disordered" evidence="9">
    <location>
        <begin position="1"/>
        <end position="37"/>
    </location>
</feature>
<dbReference type="Proteomes" id="UP000008021">
    <property type="component" value="Chromosome 8"/>
</dbReference>